<feature type="repeat" description="Lumazine-binding" evidence="10">
    <location>
        <begin position="94"/>
        <end position="190"/>
    </location>
</feature>
<dbReference type="PROSITE" id="PS51177">
    <property type="entry name" value="LUMAZINE_BIND"/>
    <property type="match status" value="2"/>
</dbReference>
<evidence type="ECO:0000256" key="3">
    <source>
        <dbReference type="ARBA" id="ARBA00004887"/>
    </source>
</evidence>
<keyword evidence="7" id="KW-0808">Transferase</keyword>
<sequence>MFTGIITHTGTVANKTRTTLAIHAGRDIARALKRGDSVAVNGACLTVAKKSGDTFVADVMPETFKRTNFSILTAKRIVNLELPTTPQTFLSGHIVQGHVDAVGTVKEIRKEKNQHTLLISVPKQISRYIAPKGSVTVNGVSLTVINYRSGSFSVCVIPHTWESTMFHTLKPKDLVNLEADVLAKYIESFCEKR</sequence>
<dbReference type="PANTHER" id="PTHR21098">
    <property type="entry name" value="RIBOFLAVIN SYNTHASE ALPHA CHAIN"/>
    <property type="match status" value="1"/>
</dbReference>
<dbReference type="GO" id="GO:0009231">
    <property type="term" value="P:riboflavin biosynthetic process"/>
    <property type="evidence" value="ECO:0007669"/>
    <property type="project" value="UniProtKB-KW"/>
</dbReference>
<protein>
    <recommendedName>
        <fullName evidence="5 9">Riboflavin synthase</fullName>
        <ecNumber evidence="4 9">2.5.1.9</ecNumber>
    </recommendedName>
</protein>
<evidence type="ECO:0000256" key="1">
    <source>
        <dbReference type="ARBA" id="ARBA00000968"/>
    </source>
</evidence>
<comment type="function">
    <text evidence="2">Catalyzes the dismutation of two molecules of 6,7-dimethyl-8-ribityllumazine, resulting in the formation of riboflavin and 5-amino-6-(D-ribitylamino)uracil.</text>
</comment>
<dbReference type="PATRIC" id="fig|1618669.3.peg.491"/>
<dbReference type="InterPro" id="IPR026017">
    <property type="entry name" value="Lumazine-bd_dom"/>
</dbReference>
<name>A0A0G1XZX7_9BACT</name>
<feature type="domain" description="Lumazine-binding" evidence="11">
    <location>
        <begin position="1"/>
        <end position="93"/>
    </location>
</feature>
<dbReference type="PIRSF" id="PIRSF000498">
    <property type="entry name" value="Riboflavin_syn_A"/>
    <property type="match status" value="1"/>
</dbReference>
<feature type="repeat" description="Lumazine-binding" evidence="10">
    <location>
        <begin position="1"/>
        <end position="93"/>
    </location>
</feature>
<dbReference type="Proteomes" id="UP000033965">
    <property type="component" value="Unassembled WGS sequence"/>
</dbReference>
<dbReference type="CDD" id="cd00402">
    <property type="entry name" value="Riboflavin_synthase_like"/>
    <property type="match status" value="1"/>
</dbReference>
<evidence type="ECO:0000256" key="10">
    <source>
        <dbReference type="PROSITE-ProRule" id="PRU00524"/>
    </source>
</evidence>
<evidence type="ECO:0000256" key="6">
    <source>
        <dbReference type="ARBA" id="ARBA00022619"/>
    </source>
</evidence>
<dbReference type="AlphaFoldDB" id="A0A0G1XZX7"/>
<evidence type="ECO:0000256" key="2">
    <source>
        <dbReference type="ARBA" id="ARBA00002803"/>
    </source>
</evidence>
<dbReference type="NCBIfam" id="NF006767">
    <property type="entry name" value="PRK09289.1"/>
    <property type="match status" value="1"/>
</dbReference>
<dbReference type="SUPFAM" id="SSF63380">
    <property type="entry name" value="Riboflavin synthase domain-like"/>
    <property type="match status" value="2"/>
</dbReference>
<dbReference type="NCBIfam" id="TIGR00187">
    <property type="entry name" value="ribE"/>
    <property type="match status" value="1"/>
</dbReference>
<dbReference type="FunFam" id="2.40.30.20:FF:000004">
    <property type="entry name" value="Riboflavin synthase, alpha subunit"/>
    <property type="match status" value="1"/>
</dbReference>
<evidence type="ECO:0000259" key="11">
    <source>
        <dbReference type="PROSITE" id="PS51177"/>
    </source>
</evidence>
<reference evidence="12" key="1">
    <citation type="journal article" date="2015" name="Nature">
        <title>rRNA introns, odd ribosomes, and small enigmatic genomes across a large radiation of phyla.</title>
        <authorList>
            <person name="Brown C.T."/>
            <person name="Hug L.A."/>
            <person name="Thomas B.C."/>
            <person name="Sharon I."/>
            <person name="Castelle C.J."/>
            <person name="Singh A."/>
            <person name="Wilkins M.J."/>
            <person name="Williams K.H."/>
            <person name="Banfield J.F."/>
        </authorList>
    </citation>
    <scope>NUCLEOTIDE SEQUENCE [LARGE SCALE GENOMIC DNA]</scope>
</reference>
<evidence type="ECO:0000256" key="9">
    <source>
        <dbReference type="NCBIfam" id="TIGR00187"/>
    </source>
</evidence>
<comment type="catalytic activity">
    <reaction evidence="1">
        <text>2 6,7-dimethyl-8-(1-D-ribityl)lumazine + H(+) = 5-amino-6-(D-ribitylamino)uracil + riboflavin</text>
        <dbReference type="Rhea" id="RHEA:20772"/>
        <dbReference type="ChEBI" id="CHEBI:15378"/>
        <dbReference type="ChEBI" id="CHEBI:15934"/>
        <dbReference type="ChEBI" id="CHEBI:57986"/>
        <dbReference type="ChEBI" id="CHEBI:58201"/>
        <dbReference type="EC" id="2.5.1.9"/>
    </reaction>
</comment>
<dbReference type="InterPro" id="IPR023366">
    <property type="entry name" value="ATP_synth_asu-like_sf"/>
</dbReference>
<dbReference type="InterPro" id="IPR001783">
    <property type="entry name" value="Lumazine-bd"/>
</dbReference>
<comment type="caution">
    <text evidence="12">The sequence shown here is derived from an EMBL/GenBank/DDBJ whole genome shotgun (WGS) entry which is preliminary data.</text>
</comment>
<evidence type="ECO:0000256" key="4">
    <source>
        <dbReference type="ARBA" id="ARBA00012827"/>
    </source>
</evidence>
<dbReference type="Gene3D" id="2.40.30.20">
    <property type="match status" value="2"/>
</dbReference>
<dbReference type="InterPro" id="IPR017938">
    <property type="entry name" value="Riboflavin_synthase-like_b-brl"/>
</dbReference>
<evidence type="ECO:0000256" key="8">
    <source>
        <dbReference type="ARBA" id="ARBA00022737"/>
    </source>
</evidence>
<keyword evidence="6" id="KW-0686">Riboflavin biosynthesis</keyword>
<dbReference type="EMBL" id="LCPZ01000015">
    <property type="protein sequence ID" value="KKW08197.1"/>
    <property type="molecule type" value="Genomic_DNA"/>
</dbReference>
<evidence type="ECO:0000313" key="12">
    <source>
        <dbReference type="EMBL" id="KKW08197.1"/>
    </source>
</evidence>
<evidence type="ECO:0000256" key="7">
    <source>
        <dbReference type="ARBA" id="ARBA00022679"/>
    </source>
</evidence>
<evidence type="ECO:0000313" key="13">
    <source>
        <dbReference type="Proteomes" id="UP000033965"/>
    </source>
</evidence>
<accession>A0A0G1XZX7</accession>
<keyword evidence="8" id="KW-0677">Repeat</keyword>
<evidence type="ECO:0000256" key="5">
    <source>
        <dbReference type="ARBA" id="ARBA00013950"/>
    </source>
</evidence>
<dbReference type="EC" id="2.5.1.9" evidence="4 9"/>
<dbReference type="PANTHER" id="PTHR21098:SF12">
    <property type="entry name" value="RIBOFLAVIN SYNTHASE"/>
    <property type="match status" value="1"/>
</dbReference>
<proteinExistence type="predicted"/>
<dbReference type="GO" id="GO:0004746">
    <property type="term" value="F:riboflavin synthase activity"/>
    <property type="evidence" value="ECO:0007669"/>
    <property type="project" value="UniProtKB-UniRule"/>
</dbReference>
<comment type="pathway">
    <text evidence="3">Cofactor biosynthesis; riboflavin biosynthesis; riboflavin from 2-hydroxy-3-oxobutyl phosphate and 5-amino-6-(D-ribitylamino)uracil: step 2/2.</text>
</comment>
<organism evidence="12 13">
    <name type="scientific">Candidatus Kaiserbacteria bacterium GW2011_GWA2_49_19</name>
    <dbReference type="NCBI Taxonomy" id="1618669"/>
    <lineage>
        <taxon>Bacteria</taxon>
        <taxon>Candidatus Kaiseribacteriota</taxon>
    </lineage>
</organism>
<gene>
    <name evidence="12" type="ORF">UY44_C0015G0013</name>
</gene>
<feature type="domain" description="Lumazine-binding" evidence="11">
    <location>
        <begin position="94"/>
        <end position="190"/>
    </location>
</feature>
<dbReference type="Pfam" id="PF00677">
    <property type="entry name" value="Lum_binding"/>
    <property type="match status" value="2"/>
</dbReference>